<protein>
    <recommendedName>
        <fullName evidence="2">Anti-proliferative protein domain-containing protein</fullName>
    </recommendedName>
</protein>
<dbReference type="AlphaFoldDB" id="A0AAF0JCK0"/>
<accession>A0AAF0JCK0</accession>
<sequence>MQACPEVWAAVRFIASLVERQSSKVFIHADALDVFQHHLSAGLQRRLERSWHPELPEKGNARRAFHWNTKQTSNERDTEFLEALAALHYALFGLSTHLCDAVQLLPHSFTLWIDPGCVSVLTRGETTGDSFLGTYEKCHEEMFILWQSPRVSYPRYDCKGHWRDYKMEDYRFLIPRMQSPAGIRTEGLRSAHSIPGKYTLHDNGNVGVLGSNVKLGLRS</sequence>
<name>A0AAF0JCK0_9BASI</name>
<dbReference type="SMART" id="SM00099">
    <property type="entry name" value="btg1"/>
    <property type="match status" value="1"/>
</dbReference>
<organism evidence="3 4">
    <name type="scientific">Malassezia psittaci</name>
    <dbReference type="NCBI Taxonomy" id="1821823"/>
    <lineage>
        <taxon>Eukaryota</taxon>
        <taxon>Fungi</taxon>
        <taxon>Dikarya</taxon>
        <taxon>Basidiomycota</taxon>
        <taxon>Ustilaginomycotina</taxon>
        <taxon>Malasseziomycetes</taxon>
        <taxon>Malasseziales</taxon>
        <taxon>Malasseziaceae</taxon>
        <taxon>Malassezia</taxon>
    </lineage>
</organism>
<dbReference type="InterPro" id="IPR002087">
    <property type="entry name" value="Anti_prolifrtn"/>
</dbReference>
<dbReference type="GO" id="GO:0005737">
    <property type="term" value="C:cytoplasm"/>
    <property type="evidence" value="ECO:0007669"/>
    <property type="project" value="TreeGrafter"/>
</dbReference>
<evidence type="ECO:0000313" key="4">
    <source>
        <dbReference type="Proteomes" id="UP001214628"/>
    </source>
</evidence>
<dbReference type="EMBL" id="CP118375">
    <property type="protein sequence ID" value="WFD41713.1"/>
    <property type="molecule type" value="Genomic_DNA"/>
</dbReference>
<dbReference type="GO" id="GO:0005634">
    <property type="term" value="C:nucleus"/>
    <property type="evidence" value="ECO:0007669"/>
    <property type="project" value="TreeGrafter"/>
</dbReference>
<dbReference type="SUPFAM" id="SSF160696">
    <property type="entry name" value="BTG domain-like"/>
    <property type="match status" value="1"/>
</dbReference>
<dbReference type="PANTHER" id="PTHR22978">
    <property type="entry name" value="B-CELL TRANSLOCATION GENE"/>
    <property type="match status" value="1"/>
</dbReference>
<gene>
    <name evidence="3" type="ORF">MPSI1_000349</name>
</gene>
<dbReference type="Proteomes" id="UP001214628">
    <property type="component" value="Chromosome 1"/>
</dbReference>
<proteinExistence type="inferred from homology"/>
<comment type="similarity">
    <text evidence="1">Belongs to the BTG family.</text>
</comment>
<evidence type="ECO:0000256" key="1">
    <source>
        <dbReference type="ARBA" id="ARBA00007989"/>
    </source>
</evidence>
<dbReference type="Gene3D" id="3.90.640.90">
    <property type="entry name" value="Anti-proliferative protein, N-terminal domain"/>
    <property type="match status" value="1"/>
</dbReference>
<reference evidence="3" key="1">
    <citation type="submission" date="2023-02" db="EMBL/GenBank/DDBJ databases">
        <title>Mating type loci evolution in Malassezia.</title>
        <authorList>
            <person name="Coelho M.A."/>
        </authorList>
    </citation>
    <scope>NUCLEOTIDE SEQUENCE</scope>
    <source>
        <strain evidence="3">CBS 14136</strain>
    </source>
</reference>
<keyword evidence="4" id="KW-1185">Reference proteome</keyword>
<feature type="domain" description="Anti-proliferative protein" evidence="2">
    <location>
        <begin position="1"/>
        <end position="126"/>
    </location>
</feature>
<dbReference type="InterPro" id="IPR036054">
    <property type="entry name" value="BTG-like_sf"/>
</dbReference>
<dbReference type="InterPro" id="IPR033332">
    <property type="entry name" value="BTG"/>
</dbReference>
<evidence type="ECO:0000259" key="2">
    <source>
        <dbReference type="SMART" id="SM00099"/>
    </source>
</evidence>
<dbReference type="PANTHER" id="PTHR22978:SF22">
    <property type="entry name" value="BTG FAMILY PROTEIN"/>
    <property type="match status" value="1"/>
</dbReference>
<evidence type="ECO:0000313" key="3">
    <source>
        <dbReference type="EMBL" id="WFD41713.1"/>
    </source>
</evidence>
<dbReference type="Pfam" id="PF07742">
    <property type="entry name" value="BTG"/>
    <property type="match status" value="1"/>
</dbReference>